<dbReference type="Gene3D" id="3.30.70.270">
    <property type="match status" value="1"/>
</dbReference>
<dbReference type="PANTHER" id="PTHR44757:SF2">
    <property type="entry name" value="BIOFILM ARCHITECTURE MAINTENANCE PROTEIN MBAA"/>
    <property type="match status" value="1"/>
</dbReference>
<dbReference type="SUPFAM" id="SSF55073">
    <property type="entry name" value="Nucleotide cyclase"/>
    <property type="match status" value="1"/>
</dbReference>
<dbReference type="InterPro" id="IPR043128">
    <property type="entry name" value="Rev_trsase/Diguanyl_cyclase"/>
</dbReference>
<dbReference type="InterPro" id="IPR001610">
    <property type="entry name" value="PAC"/>
</dbReference>
<dbReference type="InterPro" id="IPR035965">
    <property type="entry name" value="PAS-like_dom_sf"/>
</dbReference>
<dbReference type="AlphaFoldDB" id="A0A084XV28"/>
<dbReference type="PROSITE" id="PS50112">
    <property type="entry name" value="PAS"/>
    <property type="match status" value="1"/>
</dbReference>
<dbReference type="GO" id="GO:0071111">
    <property type="term" value="F:cyclic-guanylate-specific phosphodiesterase activity"/>
    <property type="evidence" value="ECO:0007669"/>
    <property type="project" value="UniProtKB-EC"/>
</dbReference>
<feature type="domain" description="EAL" evidence="5">
    <location>
        <begin position="579"/>
        <end position="833"/>
    </location>
</feature>
<evidence type="ECO:0000259" key="6">
    <source>
        <dbReference type="PROSITE" id="PS50887"/>
    </source>
</evidence>
<accession>A0A084XV28</accession>
<keyword evidence="2" id="KW-0472">Membrane</keyword>
<dbReference type="InterPro" id="IPR000700">
    <property type="entry name" value="PAS-assoc_C"/>
</dbReference>
<dbReference type="Pfam" id="PF00990">
    <property type="entry name" value="GGDEF"/>
    <property type="match status" value="1"/>
</dbReference>
<keyword evidence="2" id="KW-0812">Transmembrane</keyword>
<evidence type="ECO:0000256" key="2">
    <source>
        <dbReference type="SAM" id="Phobius"/>
    </source>
</evidence>
<dbReference type="PANTHER" id="PTHR44757">
    <property type="entry name" value="DIGUANYLATE CYCLASE DGCP"/>
    <property type="match status" value="1"/>
</dbReference>
<dbReference type="PROSITE" id="PS50883">
    <property type="entry name" value="EAL"/>
    <property type="match status" value="1"/>
</dbReference>
<evidence type="ECO:0000256" key="1">
    <source>
        <dbReference type="SAM" id="MobiDB-lite"/>
    </source>
</evidence>
<dbReference type="InterPro" id="IPR000160">
    <property type="entry name" value="GGDEF_dom"/>
</dbReference>
<organism evidence="7 8">
    <name type="scientific">Candidatus Accumulibacter vicinus</name>
    <dbReference type="NCBI Taxonomy" id="2954382"/>
    <lineage>
        <taxon>Bacteria</taxon>
        <taxon>Pseudomonadati</taxon>
        <taxon>Pseudomonadota</taxon>
        <taxon>Betaproteobacteria</taxon>
        <taxon>Candidatus Accumulibacter</taxon>
    </lineage>
</organism>
<evidence type="ECO:0000313" key="8">
    <source>
        <dbReference type="Proteomes" id="UP000019812"/>
    </source>
</evidence>
<dbReference type="CDD" id="cd01949">
    <property type="entry name" value="GGDEF"/>
    <property type="match status" value="1"/>
</dbReference>
<dbReference type="SMART" id="SM00267">
    <property type="entry name" value="GGDEF"/>
    <property type="match status" value="1"/>
</dbReference>
<dbReference type="InterPro" id="IPR052155">
    <property type="entry name" value="Biofilm_reg_signaling"/>
</dbReference>
<evidence type="ECO:0000259" key="5">
    <source>
        <dbReference type="PROSITE" id="PS50883"/>
    </source>
</evidence>
<dbReference type="NCBIfam" id="TIGR00254">
    <property type="entry name" value="GGDEF"/>
    <property type="match status" value="1"/>
</dbReference>
<proteinExistence type="predicted"/>
<gene>
    <name evidence="7" type="primary">gmr_12</name>
    <name evidence="7" type="ORF">CAPSK01_004370</name>
</gene>
<feature type="region of interest" description="Disordered" evidence="1">
    <location>
        <begin position="1"/>
        <end position="25"/>
    </location>
</feature>
<dbReference type="Pfam" id="PF13426">
    <property type="entry name" value="PAS_9"/>
    <property type="match status" value="1"/>
</dbReference>
<dbReference type="SMART" id="SM00086">
    <property type="entry name" value="PAC"/>
    <property type="match status" value="1"/>
</dbReference>
<keyword evidence="7" id="KW-0378">Hydrolase</keyword>
<dbReference type="SMART" id="SM00052">
    <property type="entry name" value="EAL"/>
    <property type="match status" value="1"/>
</dbReference>
<dbReference type="RefSeq" id="WP_273704092.1">
    <property type="nucleotide sequence ID" value="NZ_JDSS02000044.1"/>
</dbReference>
<dbReference type="SUPFAM" id="SSF141868">
    <property type="entry name" value="EAL domain-like"/>
    <property type="match status" value="1"/>
</dbReference>
<dbReference type="SMART" id="SM00091">
    <property type="entry name" value="PAS"/>
    <property type="match status" value="1"/>
</dbReference>
<dbReference type="Proteomes" id="UP000019812">
    <property type="component" value="Unassembled WGS sequence"/>
</dbReference>
<dbReference type="InterPro" id="IPR035919">
    <property type="entry name" value="EAL_sf"/>
</dbReference>
<feature type="transmembrane region" description="Helical" evidence="2">
    <location>
        <begin position="39"/>
        <end position="61"/>
    </location>
</feature>
<feature type="domain" description="PAC" evidence="4">
    <location>
        <begin position="354"/>
        <end position="405"/>
    </location>
</feature>
<dbReference type="InterPro" id="IPR021796">
    <property type="entry name" value="Tll0287-like_dom"/>
</dbReference>
<dbReference type="PROSITE" id="PS50887">
    <property type="entry name" value="GGDEF"/>
    <property type="match status" value="1"/>
</dbReference>
<dbReference type="Pfam" id="PF11845">
    <property type="entry name" value="Tll0287-like"/>
    <property type="match status" value="1"/>
</dbReference>
<dbReference type="CDD" id="cd01948">
    <property type="entry name" value="EAL"/>
    <property type="match status" value="1"/>
</dbReference>
<evidence type="ECO:0000259" key="4">
    <source>
        <dbReference type="PROSITE" id="PS50113"/>
    </source>
</evidence>
<dbReference type="Gene3D" id="3.30.450.290">
    <property type="match status" value="1"/>
</dbReference>
<dbReference type="NCBIfam" id="TIGR00229">
    <property type="entry name" value="sensory_box"/>
    <property type="match status" value="1"/>
</dbReference>
<keyword evidence="2" id="KW-1133">Transmembrane helix</keyword>
<feature type="domain" description="PAS" evidence="3">
    <location>
        <begin position="304"/>
        <end position="352"/>
    </location>
</feature>
<comment type="caution">
    <text evidence="7">The sequence shown here is derived from an EMBL/GenBank/DDBJ whole genome shotgun (WGS) entry which is preliminary data.</text>
</comment>
<dbReference type="EMBL" id="JDSS02000044">
    <property type="protein sequence ID" value="KFB66322.1"/>
    <property type="molecule type" value="Genomic_DNA"/>
</dbReference>
<dbReference type="Gene3D" id="3.30.450.20">
    <property type="entry name" value="PAS domain"/>
    <property type="match status" value="1"/>
</dbReference>
<dbReference type="InterPro" id="IPR000014">
    <property type="entry name" value="PAS"/>
</dbReference>
<dbReference type="EC" id="3.1.4.52" evidence="7"/>
<evidence type="ECO:0000259" key="3">
    <source>
        <dbReference type="PROSITE" id="PS50112"/>
    </source>
</evidence>
<name>A0A084XV28_9PROT</name>
<dbReference type="SUPFAM" id="SSF55785">
    <property type="entry name" value="PYP-like sensor domain (PAS domain)"/>
    <property type="match status" value="1"/>
</dbReference>
<dbReference type="STRING" id="1457154.CAPSK01_004370"/>
<dbReference type="PROSITE" id="PS50113">
    <property type="entry name" value="PAC"/>
    <property type="match status" value="1"/>
</dbReference>
<dbReference type="CDD" id="cd00130">
    <property type="entry name" value="PAS"/>
    <property type="match status" value="1"/>
</dbReference>
<dbReference type="Pfam" id="PF00563">
    <property type="entry name" value="EAL"/>
    <property type="match status" value="1"/>
</dbReference>
<dbReference type="InterPro" id="IPR001633">
    <property type="entry name" value="EAL_dom"/>
</dbReference>
<dbReference type="Gene3D" id="3.20.20.450">
    <property type="entry name" value="EAL domain"/>
    <property type="match status" value="1"/>
</dbReference>
<evidence type="ECO:0000313" key="7">
    <source>
        <dbReference type="EMBL" id="KFB66322.1"/>
    </source>
</evidence>
<feature type="domain" description="GGDEF" evidence="6">
    <location>
        <begin position="437"/>
        <end position="570"/>
    </location>
</feature>
<protein>
    <submittedName>
        <fullName evidence="7">Cyclic di-GMP phosphodiesterase Gmr</fullName>
        <ecNumber evidence="7">3.1.4.52</ecNumber>
    </submittedName>
</protein>
<sequence length="859" mass="95761">MNEARSSAVRTPATAPGRGERGRSPFRRPLLAVATHLDAWFWGIALLWTLLILALAGGQVYQSRATAWAMARNLAEERHNKDVLFRRWASRHGGVYAPMTEQTPPNPYLDVPEREVLTPSGRTLTLINPAYMTRQLHEMEAVASGVRGHITSLQPIRPANAPDDWERQALESFERGQSEAVSLETIDGQTHLRFMRPLIADKPCLKCHAKQGYREGDIRGGISVAVPWEPYRQALNGQVMATAGGYGAVWGLGLLGLGWGRRRLRAELSERKQREETLRRNEAKLESIFRAAPVGMGLVSRRIILEVNPTLCQMTGYSPADLCGRDARLLYLDDHDYARVGKEKYRQIAERGVGTVEVRWQRKDGEIIWIVLSSAPLDIDDLSKGVTFSALDISERKRAEERLAHLIYHDDLTRLPNRVLLTDRLQQAMAQSRRDQRKLAVVYLDLDGFKPLNDTWGHERGDQVLVEVARRLKQCVRAGDTVARLGGDEFVVLLGDLDDVEECELALGRVFATLEHPFAIAGQPLPLAASLGVTIYPDDEADPEVLLRHGDQAMYAAKQAGGHRYHWFDADYDRRARGHRDLLDRAETGLTAGEFCLHYQPKVDMRSGAVIGAEALIRWADPERGLLSPARFMPAIENSELAITVDRWVMAESLRQISAWAKHGLHLPVSVNVCGRHLQQPDFVARLQSVLAEHPALPADGFELEILETAALDDIAEVSRRIEDCRRLGVRFSLDDFGTGYSSLTYLKHLPVQSLKIDQSFVRNLLVDADAQAIVEGVIGLSVAFRREVIAEGVETDAHGCQLLRLGCNLAQGYGIARPMPAEEIPAWIAGWCPPAAWSDEAGLRVTGMRLRPRPQGSE</sequence>
<reference evidence="7 8" key="1">
    <citation type="submission" date="2014-07" db="EMBL/GenBank/DDBJ databases">
        <title>Expanding our view of genomic diversity in Candidatus Accumulibacter clades.</title>
        <authorList>
            <person name="Skennerton C.T."/>
            <person name="Barr J.J."/>
            <person name="Slater F.R."/>
            <person name="Bond P.L."/>
            <person name="Tyson G.W."/>
        </authorList>
    </citation>
    <scope>NUCLEOTIDE SEQUENCE [LARGE SCALE GENOMIC DNA]</scope>
    <source>
        <strain evidence="8">SK-01</strain>
    </source>
</reference>
<dbReference type="InterPro" id="IPR029787">
    <property type="entry name" value="Nucleotide_cyclase"/>
</dbReference>